<evidence type="ECO:0000256" key="1">
    <source>
        <dbReference type="SAM" id="MobiDB-lite"/>
    </source>
</evidence>
<protein>
    <submittedName>
        <fullName evidence="2">Uncharacterized protein</fullName>
    </submittedName>
</protein>
<dbReference type="EMBL" id="BAABUJ010000021">
    <property type="protein sequence ID" value="GAA5802087.1"/>
    <property type="molecule type" value="Genomic_DNA"/>
</dbReference>
<evidence type="ECO:0000313" key="3">
    <source>
        <dbReference type="Proteomes" id="UP001476247"/>
    </source>
</evidence>
<keyword evidence="3" id="KW-1185">Reference proteome</keyword>
<organism evidence="2 3">
    <name type="scientific">Helicostylum pulchrum</name>
    <dbReference type="NCBI Taxonomy" id="562976"/>
    <lineage>
        <taxon>Eukaryota</taxon>
        <taxon>Fungi</taxon>
        <taxon>Fungi incertae sedis</taxon>
        <taxon>Mucoromycota</taxon>
        <taxon>Mucoromycotina</taxon>
        <taxon>Mucoromycetes</taxon>
        <taxon>Mucorales</taxon>
        <taxon>Mucorineae</taxon>
        <taxon>Mucoraceae</taxon>
        <taxon>Helicostylum</taxon>
    </lineage>
</organism>
<reference evidence="2 3" key="1">
    <citation type="submission" date="2024-04" db="EMBL/GenBank/DDBJ databases">
        <title>genome sequences of Mucor flavus KT1a and Helicostylum pulchrum KT1b strains isolation_sourced from the surface of a dry-aged beef.</title>
        <authorList>
            <person name="Toyotome T."/>
            <person name="Hosono M."/>
            <person name="Torimaru M."/>
            <person name="Fukuda K."/>
            <person name="Mikami N."/>
        </authorList>
    </citation>
    <scope>NUCLEOTIDE SEQUENCE [LARGE SCALE GENOMIC DNA]</scope>
    <source>
        <strain evidence="2 3">KT1b</strain>
    </source>
</reference>
<feature type="region of interest" description="Disordered" evidence="1">
    <location>
        <begin position="106"/>
        <end position="132"/>
    </location>
</feature>
<comment type="caution">
    <text evidence="2">The sequence shown here is derived from an EMBL/GenBank/DDBJ whole genome shotgun (WGS) entry which is preliminary data.</text>
</comment>
<feature type="region of interest" description="Disordered" evidence="1">
    <location>
        <begin position="59"/>
        <end position="80"/>
    </location>
</feature>
<accession>A0ABP9Y6Y7</accession>
<dbReference type="Proteomes" id="UP001476247">
    <property type="component" value="Unassembled WGS sequence"/>
</dbReference>
<evidence type="ECO:0000313" key="2">
    <source>
        <dbReference type="EMBL" id="GAA5802087.1"/>
    </source>
</evidence>
<proteinExistence type="predicted"/>
<name>A0ABP9Y6Y7_9FUNG</name>
<sequence>MSIINPAQYYFDLVKTHLKDTKVIILRTLHWSRLRNDSVIDLTGFTKLKSFTYLTGYSEYDRDDRDNDDDQGNVDNQSNNVVLLKYTNGEEQCYYLDEEKRKNAQLEYSKNPTIPRLTSSQSIEPLDLKNSE</sequence>
<gene>
    <name evidence="2" type="ORF">HPULCUR_007547</name>
</gene>
<feature type="compositionally biased region" description="Polar residues" evidence="1">
    <location>
        <begin position="106"/>
        <end position="123"/>
    </location>
</feature>